<organism evidence="6 7">
    <name type="scientific">Carlito syrichta</name>
    <name type="common">Philippine tarsier</name>
    <name type="synonym">Tarsius syrichta</name>
    <dbReference type="NCBI Taxonomy" id="1868482"/>
    <lineage>
        <taxon>Eukaryota</taxon>
        <taxon>Metazoa</taxon>
        <taxon>Chordata</taxon>
        <taxon>Craniata</taxon>
        <taxon>Vertebrata</taxon>
        <taxon>Euteleostomi</taxon>
        <taxon>Mammalia</taxon>
        <taxon>Eutheria</taxon>
        <taxon>Euarchontoglires</taxon>
        <taxon>Primates</taxon>
        <taxon>Haplorrhini</taxon>
        <taxon>Tarsiiformes</taxon>
        <taxon>Tarsiidae</taxon>
        <taxon>Carlito</taxon>
    </lineage>
</organism>
<keyword evidence="2 5" id="KW-0812">Transmembrane</keyword>
<protein>
    <submittedName>
        <fullName evidence="7">Membrane-spanning 4-domains subfamily A member 7</fullName>
    </submittedName>
</protein>
<evidence type="ECO:0000256" key="5">
    <source>
        <dbReference type="SAM" id="Phobius"/>
    </source>
</evidence>
<evidence type="ECO:0000256" key="1">
    <source>
        <dbReference type="ARBA" id="ARBA00004141"/>
    </source>
</evidence>
<dbReference type="STRING" id="1868482.ENSTSYP00000011761"/>
<evidence type="ECO:0000256" key="4">
    <source>
        <dbReference type="ARBA" id="ARBA00023136"/>
    </source>
</evidence>
<dbReference type="Proteomes" id="UP000189704">
    <property type="component" value="Unplaced"/>
</dbReference>
<reference evidence="7" key="1">
    <citation type="submission" date="2025-08" db="UniProtKB">
        <authorList>
            <consortium name="RefSeq"/>
        </authorList>
    </citation>
    <scope>IDENTIFICATION</scope>
</reference>
<evidence type="ECO:0000313" key="7">
    <source>
        <dbReference type="RefSeq" id="XP_008049819.1"/>
    </source>
</evidence>
<dbReference type="Pfam" id="PF04103">
    <property type="entry name" value="CD20"/>
    <property type="match status" value="1"/>
</dbReference>
<dbReference type="KEGG" id="csyr:103253213"/>
<keyword evidence="3 5" id="KW-1133">Transmembrane helix</keyword>
<feature type="transmembrane region" description="Helical" evidence="5">
    <location>
        <begin position="36"/>
        <end position="56"/>
    </location>
</feature>
<evidence type="ECO:0000256" key="3">
    <source>
        <dbReference type="ARBA" id="ARBA00022989"/>
    </source>
</evidence>
<feature type="non-terminal residue" evidence="7">
    <location>
        <position position="1"/>
    </location>
</feature>
<evidence type="ECO:0000313" key="6">
    <source>
        <dbReference type="Proteomes" id="UP000189704"/>
    </source>
</evidence>
<dbReference type="OMA" id="QRCDSEK"/>
<feature type="transmembrane region" description="Helical" evidence="5">
    <location>
        <begin position="63"/>
        <end position="86"/>
    </location>
</feature>
<dbReference type="GeneID" id="103253213"/>
<dbReference type="InterPro" id="IPR007237">
    <property type="entry name" value="CD20-like"/>
</dbReference>
<comment type="subcellular location">
    <subcellularLocation>
        <location evidence="1">Membrane</location>
        <topology evidence="1">Multi-pass membrane protein</topology>
    </subcellularLocation>
</comment>
<dbReference type="OrthoDB" id="9837183at2759"/>
<dbReference type="RefSeq" id="XP_008049819.1">
    <property type="nucleotide sequence ID" value="XM_008051628.1"/>
</dbReference>
<name>A0A1U7SPM6_CARSF</name>
<keyword evidence="4 5" id="KW-0472">Membrane</keyword>
<dbReference type="GO" id="GO:0016020">
    <property type="term" value="C:membrane"/>
    <property type="evidence" value="ECO:0007669"/>
    <property type="project" value="UniProtKB-SubCell"/>
</dbReference>
<dbReference type="CTD" id="58475"/>
<proteinExistence type="predicted"/>
<dbReference type="AlphaFoldDB" id="A0A1U7SPM6"/>
<keyword evidence="6" id="KW-1185">Reference proteome</keyword>
<evidence type="ECO:0000256" key="2">
    <source>
        <dbReference type="ARBA" id="ARBA00022692"/>
    </source>
</evidence>
<gene>
    <name evidence="7" type="primary">MS4A7</name>
</gene>
<accession>A0A1U7SPM6</accession>
<sequence>TIQILCCLTISSMKAILVSAAYSSHFNPVVSTILKTKYPFVGALCFAISGFLSITTGKKSTKLFALSSLISSAVSSVAAGTGIFLLNDNVVVLWTAFQRCDSEKEYLSSLPYSEYYYPMYDIKDCVLTSVSLTVSGFRLNILSW</sequence>